<sequence length="119" mass="13520">MAELNQSALKSAPEFQVDPIIELNTTEELWLIQWPKDQLHLENHMMLLALQHRNQKPVFISSAADSKIRCGNLENSGVRHHHHHCTVLCFSAPPQRLISISLSPKILHRSLFLISATIS</sequence>
<proteinExistence type="predicted"/>
<reference evidence="1 2" key="2">
    <citation type="journal article" date="2022" name="Mol. Ecol. Resour.">
        <title>The genomes of chicory, endive, great burdock and yacon provide insights into Asteraceae paleo-polyploidization history and plant inulin production.</title>
        <authorList>
            <person name="Fan W."/>
            <person name="Wang S."/>
            <person name="Wang H."/>
            <person name="Wang A."/>
            <person name="Jiang F."/>
            <person name="Liu H."/>
            <person name="Zhao H."/>
            <person name="Xu D."/>
            <person name="Zhang Y."/>
        </authorList>
    </citation>
    <scope>NUCLEOTIDE SEQUENCE [LARGE SCALE GENOMIC DNA]</scope>
    <source>
        <strain evidence="2">cv. Yunnan</strain>
        <tissue evidence="1">Leaves</tissue>
    </source>
</reference>
<organism evidence="1 2">
    <name type="scientific">Smallanthus sonchifolius</name>
    <dbReference type="NCBI Taxonomy" id="185202"/>
    <lineage>
        <taxon>Eukaryota</taxon>
        <taxon>Viridiplantae</taxon>
        <taxon>Streptophyta</taxon>
        <taxon>Embryophyta</taxon>
        <taxon>Tracheophyta</taxon>
        <taxon>Spermatophyta</taxon>
        <taxon>Magnoliopsida</taxon>
        <taxon>eudicotyledons</taxon>
        <taxon>Gunneridae</taxon>
        <taxon>Pentapetalae</taxon>
        <taxon>asterids</taxon>
        <taxon>campanulids</taxon>
        <taxon>Asterales</taxon>
        <taxon>Asteraceae</taxon>
        <taxon>Asteroideae</taxon>
        <taxon>Heliantheae alliance</taxon>
        <taxon>Millerieae</taxon>
        <taxon>Smallanthus</taxon>
    </lineage>
</organism>
<comment type="caution">
    <text evidence="1">The sequence shown here is derived from an EMBL/GenBank/DDBJ whole genome shotgun (WGS) entry which is preliminary data.</text>
</comment>
<name>A0ACB9CB19_9ASTR</name>
<accession>A0ACB9CB19</accession>
<dbReference type="EMBL" id="CM042038">
    <property type="protein sequence ID" value="KAI3731452.1"/>
    <property type="molecule type" value="Genomic_DNA"/>
</dbReference>
<dbReference type="Proteomes" id="UP001056120">
    <property type="component" value="Linkage Group LG21"/>
</dbReference>
<reference evidence="2" key="1">
    <citation type="journal article" date="2022" name="Mol. Ecol. Resour.">
        <title>The genomes of chicory, endive, great burdock and yacon provide insights into Asteraceae palaeo-polyploidization history and plant inulin production.</title>
        <authorList>
            <person name="Fan W."/>
            <person name="Wang S."/>
            <person name="Wang H."/>
            <person name="Wang A."/>
            <person name="Jiang F."/>
            <person name="Liu H."/>
            <person name="Zhao H."/>
            <person name="Xu D."/>
            <person name="Zhang Y."/>
        </authorList>
    </citation>
    <scope>NUCLEOTIDE SEQUENCE [LARGE SCALE GENOMIC DNA]</scope>
    <source>
        <strain evidence="2">cv. Yunnan</strain>
    </source>
</reference>
<evidence type="ECO:0000313" key="2">
    <source>
        <dbReference type="Proteomes" id="UP001056120"/>
    </source>
</evidence>
<gene>
    <name evidence="1" type="ORF">L1987_62640</name>
</gene>
<keyword evidence="2" id="KW-1185">Reference proteome</keyword>
<evidence type="ECO:0000313" key="1">
    <source>
        <dbReference type="EMBL" id="KAI3731452.1"/>
    </source>
</evidence>
<protein>
    <submittedName>
        <fullName evidence="1">Uncharacterized protein</fullName>
    </submittedName>
</protein>